<organism evidence="2 3">
    <name type="scientific">Stachybotrys elegans</name>
    <dbReference type="NCBI Taxonomy" id="80388"/>
    <lineage>
        <taxon>Eukaryota</taxon>
        <taxon>Fungi</taxon>
        <taxon>Dikarya</taxon>
        <taxon>Ascomycota</taxon>
        <taxon>Pezizomycotina</taxon>
        <taxon>Sordariomycetes</taxon>
        <taxon>Hypocreomycetidae</taxon>
        <taxon>Hypocreales</taxon>
        <taxon>Stachybotryaceae</taxon>
        <taxon>Stachybotrys</taxon>
    </lineage>
</organism>
<feature type="chain" id="PRO_5035435798" description="AA1-like domain-containing protein" evidence="1">
    <location>
        <begin position="21"/>
        <end position="184"/>
    </location>
</feature>
<sequence length="184" mass="20006">MRFIPFTAITAALAAMQAAALPTETTDQVSGDTSPVPTSPLEKRADAIFTLGYSLCSMWNGSSTIVSQNAFNWPGQSDVGCTEHNNSPSYVASYTSDFFNMKVCGISTNFYKKGDNFDFYQDGGDGTLLGTCYPYQGPNRLCPLIGIGSCAVSSRYRCLYSNRGPPKPERCVGRVKRWAPERCG</sequence>
<evidence type="ECO:0000313" key="2">
    <source>
        <dbReference type="EMBL" id="KAH7318042.1"/>
    </source>
</evidence>
<dbReference type="EMBL" id="JAGPNK010000007">
    <property type="protein sequence ID" value="KAH7318042.1"/>
    <property type="molecule type" value="Genomic_DNA"/>
</dbReference>
<dbReference type="AlphaFoldDB" id="A0A8K0WS23"/>
<name>A0A8K0WS23_9HYPO</name>
<reference evidence="2" key="1">
    <citation type="journal article" date="2021" name="Nat. Commun.">
        <title>Genetic determinants of endophytism in the Arabidopsis root mycobiome.</title>
        <authorList>
            <person name="Mesny F."/>
            <person name="Miyauchi S."/>
            <person name="Thiergart T."/>
            <person name="Pickel B."/>
            <person name="Atanasova L."/>
            <person name="Karlsson M."/>
            <person name="Huettel B."/>
            <person name="Barry K.W."/>
            <person name="Haridas S."/>
            <person name="Chen C."/>
            <person name="Bauer D."/>
            <person name="Andreopoulos W."/>
            <person name="Pangilinan J."/>
            <person name="LaButti K."/>
            <person name="Riley R."/>
            <person name="Lipzen A."/>
            <person name="Clum A."/>
            <person name="Drula E."/>
            <person name="Henrissat B."/>
            <person name="Kohler A."/>
            <person name="Grigoriev I.V."/>
            <person name="Martin F.M."/>
            <person name="Hacquard S."/>
        </authorList>
    </citation>
    <scope>NUCLEOTIDE SEQUENCE</scope>
    <source>
        <strain evidence="2">MPI-CAGE-CH-0235</strain>
    </source>
</reference>
<protein>
    <recommendedName>
        <fullName evidence="4">AA1-like domain-containing protein</fullName>
    </recommendedName>
</protein>
<gene>
    <name evidence="2" type="ORF">B0I35DRAFT_502588</name>
</gene>
<dbReference type="Proteomes" id="UP000813444">
    <property type="component" value="Unassembled WGS sequence"/>
</dbReference>
<evidence type="ECO:0000313" key="3">
    <source>
        <dbReference type="Proteomes" id="UP000813444"/>
    </source>
</evidence>
<dbReference type="OrthoDB" id="2742985at2759"/>
<proteinExistence type="predicted"/>
<evidence type="ECO:0000256" key="1">
    <source>
        <dbReference type="SAM" id="SignalP"/>
    </source>
</evidence>
<feature type="signal peptide" evidence="1">
    <location>
        <begin position="1"/>
        <end position="20"/>
    </location>
</feature>
<evidence type="ECO:0008006" key="4">
    <source>
        <dbReference type="Google" id="ProtNLM"/>
    </source>
</evidence>
<keyword evidence="1" id="KW-0732">Signal</keyword>
<accession>A0A8K0WS23</accession>
<keyword evidence="3" id="KW-1185">Reference proteome</keyword>
<comment type="caution">
    <text evidence="2">The sequence shown here is derived from an EMBL/GenBank/DDBJ whole genome shotgun (WGS) entry which is preliminary data.</text>
</comment>